<dbReference type="NCBIfam" id="TIGR03482">
    <property type="entry name" value="DMSO_red_II_cha"/>
    <property type="match status" value="1"/>
</dbReference>
<dbReference type="InterPro" id="IPR050289">
    <property type="entry name" value="TorD/DmsD_chaperones"/>
</dbReference>
<evidence type="ECO:0000256" key="1">
    <source>
        <dbReference type="ARBA" id="ARBA00023186"/>
    </source>
</evidence>
<dbReference type="AlphaFoldDB" id="A0A932CR60"/>
<organism evidence="2 3">
    <name type="scientific">Tectimicrobiota bacterium</name>
    <dbReference type="NCBI Taxonomy" id="2528274"/>
    <lineage>
        <taxon>Bacteria</taxon>
        <taxon>Pseudomonadati</taxon>
        <taxon>Nitrospinota/Tectimicrobiota group</taxon>
        <taxon>Candidatus Tectimicrobiota</taxon>
    </lineage>
</organism>
<proteinExistence type="predicted"/>
<accession>A0A932CR60</accession>
<dbReference type="InterPro" id="IPR017843">
    <property type="entry name" value="DMSO_Rdtase_II_chaperone"/>
</dbReference>
<reference evidence="2" key="1">
    <citation type="submission" date="2020-07" db="EMBL/GenBank/DDBJ databases">
        <title>Huge and variable diversity of episymbiotic CPR bacteria and DPANN archaea in groundwater ecosystems.</title>
        <authorList>
            <person name="He C.Y."/>
            <person name="Keren R."/>
            <person name="Whittaker M."/>
            <person name="Farag I.F."/>
            <person name="Doudna J."/>
            <person name="Cate J.H.D."/>
            <person name="Banfield J.F."/>
        </authorList>
    </citation>
    <scope>NUCLEOTIDE SEQUENCE</scope>
    <source>
        <strain evidence="2">NC_groundwater_672_Ag_B-0.1um_62_36</strain>
    </source>
</reference>
<dbReference type="Gene3D" id="1.10.3480.10">
    <property type="entry name" value="TorD-like"/>
    <property type="match status" value="1"/>
</dbReference>
<gene>
    <name evidence="2" type="ORF">HYY20_13940</name>
</gene>
<name>A0A932CR60_UNCTE</name>
<evidence type="ECO:0000313" key="2">
    <source>
        <dbReference type="EMBL" id="MBI2877973.1"/>
    </source>
</evidence>
<dbReference type="PANTHER" id="PTHR34227">
    <property type="entry name" value="CHAPERONE PROTEIN YCDY"/>
    <property type="match status" value="1"/>
</dbReference>
<evidence type="ECO:0000313" key="3">
    <source>
        <dbReference type="Proteomes" id="UP000769766"/>
    </source>
</evidence>
<dbReference type="InterPro" id="IPR020945">
    <property type="entry name" value="DMSO/NO3_reduct_chaperone"/>
</dbReference>
<dbReference type="EMBL" id="JACPRF010000423">
    <property type="protein sequence ID" value="MBI2877973.1"/>
    <property type="molecule type" value="Genomic_DNA"/>
</dbReference>
<keyword evidence="1" id="KW-0143">Chaperone</keyword>
<dbReference type="SUPFAM" id="SSF89155">
    <property type="entry name" value="TorD-like"/>
    <property type="match status" value="1"/>
</dbReference>
<sequence>MMELSVTERSLFYCELARWFSFPQEDLYLSLKEEGGLLEALSVSLPDPPPALEELQEAYTNLFDVGMGGPPCPLYEGSYVGWGRTQLFEELLRFYEFFGLELSPSGRELPDHLTVELEFMHYLTFQEAQAEDPFPYRLAQRDFLSRHLAHWVPLMAERLAQKTESGLFARLGEVLCSFTRADLSALEQMEQD</sequence>
<dbReference type="Pfam" id="PF02613">
    <property type="entry name" value="Nitrate_red_del"/>
    <property type="match status" value="1"/>
</dbReference>
<dbReference type="InterPro" id="IPR036411">
    <property type="entry name" value="TorD-like_sf"/>
</dbReference>
<protein>
    <submittedName>
        <fullName evidence="2">Molecular chaperone TorD family protein</fullName>
    </submittedName>
</protein>
<dbReference type="Proteomes" id="UP000769766">
    <property type="component" value="Unassembled WGS sequence"/>
</dbReference>
<comment type="caution">
    <text evidence="2">The sequence shown here is derived from an EMBL/GenBank/DDBJ whole genome shotgun (WGS) entry which is preliminary data.</text>
</comment>
<dbReference type="PANTHER" id="PTHR34227:SF1">
    <property type="entry name" value="DIMETHYL SULFOXIDE REDUCTASE CHAPERONE-RELATED"/>
    <property type="match status" value="1"/>
</dbReference>